<feature type="domain" description="DUF6973" evidence="1">
    <location>
        <begin position="1"/>
        <end position="100"/>
    </location>
</feature>
<evidence type="ECO:0000313" key="3">
    <source>
        <dbReference type="Proteomes" id="UP001330184"/>
    </source>
</evidence>
<name>A0AA48H8X3_9FLAO</name>
<protein>
    <recommendedName>
        <fullName evidence="1">DUF6973 domain-containing protein</fullName>
    </recommendedName>
</protein>
<gene>
    <name evidence="2" type="ORF">MACH07_13610</name>
</gene>
<evidence type="ECO:0000313" key="2">
    <source>
        <dbReference type="EMBL" id="BDW92529.1"/>
    </source>
</evidence>
<organism evidence="2 3">
    <name type="scientific">Flagellimonas marinaquae</name>
    <dbReference type="NCBI Taxonomy" id="254955"/>
    <lineage>
        <taxon>Bacteria</taxon>
        <taxon>Pseudomonadati</taxon>
        <taxon>Bacteroidota</taxon>
        <taxon>Flavobacteriia</taxon>
        <taxon>Flavobacteriales</taxon>
        <taxon>Flavobacteriaceae</taxon>
        <taxon>Flagellimonas</taxon>
    </lineage>
</organism>
<proteinExistence type="predicted"/>
<accession>A0AA48H8X3</accession>
<reference evidence="2 3" key="1">
    <citation type="submission" date="2023-01" db="EMBL/GenBank/DDBJ databases">
        <title>Complete genome sequence of Muricauda aquimarina strain IFOP_LL357.</title>
        <authorList>
            <person name="Gajardo G."/>
            <person name="Ueki S."/>
            <person name="Maruyama F."/>
        </authorList>
    </citation>
    <scope>NUCLEOTIDE SEQUENCE [LARGE SCALE GENOMIC DNA]</scope>
    <source>
        <strain evidence="2 3">IFOP_LL357</strain>
    </source>
</reference>
<dbReference type="EMBL" id="AP027268">
    <property type="protein sequence ID" value="BDW92529.1"/>
    <property type="molecule type" value="Genomic_DNA"/>
</dbReference>
<evidence type="ECO:0000259" key="1">
    <source>
        <dbReference type="Pfam" id="PF22322"/>
    </source>
</evidence>
<keyword evidence="3" id="KW-1185">Reference proteome</keyword>
<dbReference type="Proteomes" id="UP001330184">
    <property type="component" value="Chromosome"/>
</dbReference>
<dbReference type="AlphaFoldDB" id="A0AA48H8X3"/>
<dbReference type="Pfam" id="PF22322">
    <property type="entry name" value="DUF6973"/>
    <property type="match status" value="1"/>
</dbReference>
<dbReference type="InterPro" id="IPR054246">
    <property type="entry name" value="DUF6973"/>
</dbReference>
<sequence length="122" mass="14370">MAISSKYFGKLHHKNGPANAFRHALWNYLIAKRCFAWSRNEESATQWAKRVTDWHEDSFPNKKLPKQMDLHNNEVGRFIYRQNADKAETEVIAKLKEMTGESIKINETSKLSNYKYQMVHIL</sequence>